<gene>
    <name evidence="9" type="ORF">ACFQ41_06805</name>
</gene>
<keyword evidence="6" id="KW-0812">Transmembrane</keyword>
<organism evidence="9 10">
    <name type="scientific">Lacticaseibacillus suilingensis</name>
    <dbReference type="NCBI Taxonomy" id="2799577"/>
    <lineage>
        <taxon>Bacteria</taxon>
        <taxon>Bacillati</taxon>
        <taxon>Bacillota</taxon>
        <taxon>Bacilli</taxon>
        <taxon>Lactobacillales</taxon>
        <taxon>Lactobacillaceae</taxon>
        <taxon>Lacticaseibacillus</taxon>
    </lineage>
</organism>
<dbReference type="PROSITE" id="PS50847">
    <property type="entry name" value="GRAM_POS_ANCHORING"/>
    <property type="match status" value="1"/>
</dbReference>
<evidence type="ECO:0000256" key="2">
    <source>
        <dbReference type="ARBA" id="ARBA00022525"/>
    </source>
</evidence>
<name>A0ABW4BEU9_9LACO</name>
<feature type="region of interest" description="Disordered" evidence="5">
    <location>
        <begin position="365"/>
        <end position="408"/>
    </location>
</feature>
<feature type="transmembrane region" description="Helical" evidence="6">
    <location>
        <begin position="539"/>
        <end position="562"/>
    </location>
</feature>
<dbReference type="Gene3D" id="2.60.40.740">
    <property type="match status" value="1"/>
</dbReference>
<evidence type="ECO:0000313" key="9">
    <source>
        <dbReference type="EMBL" id="MFD1399014.1"/>
    </source>
</evidence>
<dbReference type="NCBIfam" id="NF033902">
    <property type="entry name" value="iso_D2_wall_anc"/>
    <property type="match status" value="1"/>
</dbReference>
<reference evidence="10" key="1">
    <citation type="journal article" date="2019" name="Int. J. Syst. Evol. Microbiol.">
        <title>The Global Catalogue of Microorganisms (GCM) 10K type strain sequencing project: providing services to taxonomists for standard genome sequencing and annotation.</title>
        <authorList>
            <consortium name="The Broad Institute Genomics Platform"/>
            <consortium name="The Broad Institute Genome Sequencing Center for Infectious Disease"/>
            <person name="Wu L."/>
            <person name="Ma J."/>
        </authorList>
    </citation>
    <scope>NUCLEOTIDE SEQUENCE [LARGE SCALE GENOMIC DNA]</scope>
    <source>
        <strain evidence="10">CCM 9110</strain>
    </source>
</reference>
<keyword evidence="3 7" id="KW-0732">Signal</keyword>
<keyword evidence="4" id="KW-0572">Peptidoglycan-anchor</keyword>
<keyword evidence="10" id="KW-1185">Reference proteome</keyword>
<sequence>MNKSKQGKLIRMIGVCGLALGALTASGTVASIVQLGDAQSRVAVVKAENVTSATDDTSDRVLKLHKFKAKDNSMANGTDATGTTDDAAGTADLTPMAGVKFEVYSLDNAQAKAFAALDDTAKAGYDEGTLKATVITDASGNAEFNAGTGQAADGYYLVKELDNPAVQKKATPFIVHLPMTDGQFVGGDSVKYTVDVYPKNEINEVALKTNPNKTFENGEKDTSVMAGQSVKWDLTAQRPADAKIDAIMDEDGKEITPAKYATQFVFSDPIDTKSLTLNKDNITMSIVTDNGDGTTTPLALEAGVDFTVNTDTQRGDYQILVLTLTEAGLEKLGDADAKSTVVATIETTVKDTKDANILNTFDTYYTGTTTGKPDHETTVPTDPKEPTDPTDPTTPTDPDKPDPNQPMVYMGNVTLAKIKEKADENAKDEPLANATFKLAASEADAKAGKWVNGADGDAVTVTTDAAGKAEFTGLLVDKVEHDDGTFTYEKKYYLVETDAPVGFDVDGKIHEVTATQDDAVDATVVDPDNFVPNLPLTGALGRILILAVASVTLLGSGSYMILRKRREAND</sequence>
<evidence type="ECO:0000256" key="6">
    <source>
        <dbReference type="SAM" id="Phobius"/>
    </source>
</evidence>
<dbReference type="InterPro" id="IPR048052">
    <property type="entry name" value="FM1-like"/>
</dbReference>
<accession>A0ABW4BEU9</accession>
<keyword evidence="6" id="KW-1133">Transmembrane helix</keyword>
<proteinExistence type="predicted"/>
<evidence type="ECO:0000256" key="3">
    <source>
        <dbReference type="ARBA" id="ARBA00022729"/>
    </source>
</evidence>
<keyword evidence="1" id="KW-0134">Cell wall</keyword>
<evidence type="ECO:0000259" key="8">
    <source>
        <dbReference type="PROSITE" id="PS50847"/>
    </source>
</evidence>
<dbReference type="Proteomes" id="UP001597199">
    <property type="component" value="Unassembled WGS sequence"/>
</dbReference>
<comment type="caution">
    <text evidence="9">The sequence shown here is derived from an EMBL/GenBank/DDBJ whole genome shotgun (WGS) entry which is preliminary data.</text>
</comment>
<dbReference type="EMBL" id="JBHTOA010000030">
    <property type="protein sequence ID" value="MFD1399014.1"/>
    <property type="molecule type" value="Genomic_DNA"/>
</dbReference>
<keyword evidence="2" id="KW-0964">Secreted</keyword>
<evidence type="ECO:0000256" key="7">
    <source>
        <dbReference type="SAM" id="SignalP"/>
    </source>
</evidence>
<feature type="domain" description="Gram-positive cocci surface proteins LPxTG" evidence="8">
    <location>
        <begin position="534"/>
        <end position="570"/>
    </location>
</feature>
<keyword evidence="6" id="KW-0472">Membrane</keyword>
<feature type="chain" id="PRO_5045733008" evidence="7">
    <location>
        <begin position="31"/>
        <end position="570"/>
    </location>
</feature>
<evidence type="ECO:0000256" key="1">
    <source>
        <dbReference type="ARBA" id="ARBA00022512"/>
    </source>
</evidence>
<dbReference type="InterPro" id="IPR041033">
    <property type="entry name" value="SpaA_PFL_dom_1"/>
</dbReference>
<dbReference type="InterPro" id="IPR019931">
    <property type="entry name" value="LPXTG_anchor"/>
</dbReference>
<dbReference type="InterPro" id="IPR013783">
    <property type="entry name" value="Ig-like_fold"/>
</dbReference>
<protein>
    <submittedName>
        <fullName evidence="9">SpaH/EbpB family LPXTG-anchored major pilin</fullName>
    </submittedName>
</protein>
<dbReference type="Pfam" id="PF17802">
    <property type="entry name" value="SpaA"/>
    <property type="match status" value="1"/>
</dbReference>
<evidence type="ECO:0000313" key="10">
    <source>
        <dbReference type="Proteomes" id="UP001597199"/>
    </source>
</evidence>
<dbReference type="RefSeq" id="WP_204118206.1">
    <property type="nucleotide sequence ID" value="NZ_BOLV01000003.1"/>
</dbReference>
<dbReference type="Gene3D" id="2.60.40.10">
    <property type="entry name" value="Immunoglobulins"/>
    <property type="match status" value="2"/>
</dbReference>
<evidence type="ECO:0000256" key="5">
    <source>
        <dbReference type="SAM" id="MobiDB-lite"/>
    </source>
</evidence>
<evidence type="ECO:0000256" key="4">
    <source>
        <dbReference type="ARBA" id="ARBA00023088"/>
    </source>
</evidence>
<feature type="signal peptide" evidence="7">
    <location>
        <begin position="1"/>
        <end position="30"/>
    </location>
</feature>
<feature type="compositionally biased region" description="Basic and acidic residues" evidence="5">
    <location>
        <begin position="372"/>
        <end position="387"/>
    </location>
</feature>